<dbReference type="GeneID" id="11496828"/>
<proteinExistence type="predicted"/>
<dbReference type="RefSeq" id="XP_003670733.1">
    <property type="nucleotide sequence ID" value="XM_003670685.1"/>
</dbReference>
<sequence length="588" mass="67187">MSFKAVITNPEKHALWCRILYVLSTIDEVIKITISDKELIAWSINSTDTTLCQIHFSRQFFEEFNFEPNEIVFGVNGLQSKRDVQGTDQKLYSFQINGRHLTTISKKPDNDSIRNFTIVLNNSSSCPETLVDRLLIRMEMESLIVKEYSPQIDPIQFDPIIIDLKYKSRFLDVFGTTAITSNANSQLDPRLLEIFRSIQQELEASLFNGEIEYGIRQKDQLTEADEINYICCDRILLSNILDNATNSITELKLEINPNKLNMTGFTKAIYGKDNDLLRNAMSVTNTINTLDLEHSCLFTAVSGDRKKVQESSKSIIFKLKDFKSFMSISSNSKSLPNNADILNLWFCRPGDPVLFEMKKMGVRMELVQTTDGIQTNNFVQDQNIRQVISPKKGTLQQETKEIKKQEYPFRDEAPGKSTREKRKLLDPNVTKPSLLHPSNPTPKQLNIPPKRELFVQDISQGNVKRTAACSLREEVTGKQNVKSRKLRAMFEPPSEYDPPVSQNEPVDVLRRSPDRNMLAERSTTTIGWGKTDSTKEYVNIDARDMLKDEKIKLLQHDVTELKKQSSQEGNHMSEFGPTQVTQPRGLLD</sequence>
<evidence type="ECO:0008006" key="4">
    <source>
        <dbReference type="Google" id="ProtNLM"/>
    </source>
</evidence>
<dbReference type="InterPro" id="IPR026217">
    <property type="entry name" value="Ddc1"/>
</dbReference>
<dbReference type="HOGENOM" id="CLU_490204_0_0_1"/>
<keyword evidence="3" id="KW-1185">Reference proteome</keyword>
<dbReference type="KEGG" id="ndi:NDAI_0F01710"/>
<gene>
    <name evidence="2" type="primary">NDAI0F01710</name>
    <name evidence="2" type="ordered locus">NDAI_0F01710</name>
</gene>
<evidence type="ECO:0000313" key="2">
    <source>
        <dbReference type="EMBL" id="CCD25490.1"/>
    </source>
</evidence>
<evidence type="ECO:0000256" key="1">
    <source>
        <dbReference type="SAM" id="MobiDB-lite"/>
    </source>
</evidence>
<feature type="compositionally biased region" description="Basic and acidic residues" evidence="1">
    <location>
        <begin position="405"/>
        <end position="418"/>
    </location>
</feature>
<dbReference type="SUPFAM" id="SSF55979">
    <property type="entry name" value="DNA clamp"/>
    <property type="match status" value="1"/>
</dbReference>
<dbReference type="AlphaFoldDB" id="G0WCH9"/>
<dbReference type="GO" id="GO:0000076">
    <property type="term" value="P:DNA replication checkpoint signaling"/>
    <property type="evidence" value="ECO:0007669"/>
    <property type="project" value="TreeGrafter"/>
</dbReference>
<dbReference type="GO" id="GO:0030295">
    <property type="term" value="F:protein kinase activator activity"/>
    <property type="evidence" value="ECO:0007669"/>
    <property type="project" value="EnsemblFungi"/>
</dbReference>
<protein>
    <recommendedName>
        <fullName evidence="4">DNA damage checkpoint protein 1</fullName>
    </recommendedName>
</protein>
<dbReference type="GO" id="GO:0031571">
    <property type="term" value="P:mitotic G1 DNA damage checkpoint signaling"/>
    <property type="evidence" value="ECO:0007669"/>
    <property type="project" value="EnsemblFungi"/>
</dbReference>
<dbReference type="GO" id="GO:0000725">
    <property type="term" value="P:recombinational repair"/>
    <property type="evidence" value="ECO:0007669"/>
    <property type="project" value="EnsemblFungi"/>
</dbReference>
<feature type="compositionally biased region" description="Polar residues" evidence="1">
    <location>
        <begin position="566"/>
        <end position="582"/>
    </location>
</feature>
<dbReference type="GO" id="GO:0051598">
    <property type="term" value="P:meiotic recombination checkpoint signaling"/>
    <property type="evidence" value="ECO:0007669"/>
    <property type="project" value="EnsemblFungi"/>
</dbReference>
<dbReference type="OMA" id="EHYCLFT"/>
<organism evidence="2 3">
    <name type="scientific">Naumovozyma dairenensis (strain ATCC 10597 / BCRC 20456 / CBS 421 / NBRC 0211 / NRRL Y-12639)</name>
    <name type="common">Saccharomyces dairenensis</name>
    <dbReference type="NCBI Taxonomy" id="1071378"/>
    <lineage>
        <taxon>Eukaryota</taxon>
        <taxon>Fungi</taxon>
        <taxon>Dikarya</taxon>
        <taxon>Ascomycota</taxon>
        <taxon>Saccharomycotina</taxon>
        <taxon>Saccharomycetes</taxon>
        <taxon>Saccharomycetales</taxon>
        <taxon>Saccharomycetaceae</taxon>
        <taxon>Naumovozyma</taxon>
    </lineage>
</organism>
<evidence type="ECO:0000313" key="3">
    <source>
        <dbReference type="Proteomes" id="UP000000689"/>
    </source>
</evidence>
<dbReference type="EMBL" id="HE580272">
    <property type="protein sequence ID" value="CCD25490.1"/>
    <property type="molecule type" value="Genomic_DNA"/>
</dbReference>
<dbReference type="InterPro" id="IPR046938">
    <property type="entry name" value="DNA_clamp_sf"/>
</dbReference>
<dbReference type="OrthoDB" id="3992718at2759"/>
<feature type="region of interest" description="Disordered" evidence="1">
    <location>
        <begin position="405"/>
        <end position="447"/>
    </location>
</feature>
<dbReference type="GO" id="GO:0030896">
    <property type="term" value="C:checkpoint clamp complex"/>
    <property type="evidence" value="ECO:0007669"/>
    <property type="project" value="EnsemblFungi"/>
</dbReference>
<dbReference type="STRING" id="1071378.G0WCH9"/>
<name>G0WCH9_NAUDC</name>
<dbReference type="InterPro" id="IPR007268">
    <property type="entry name" value="Rad9/Ddc1"/>
</dbReference>
<dbReference type="Gene3D" id="3.70.10.10">
    <property type="match status" value="2"/>
</dbReference>
<reference evidence="2 3" key="1">
    <citation type="journal article" date="2011" name="Proc. Natl. Acad. Sci. U.S.A.">
        <title>Evolutionary erosion of yeast sex chromosomes by mating-type switching accidents.</title>
        <authorList>
            <person name="Gordon J.L."/>
            <person name="Armisen D."/>
            <person name="Proux-Wera E."/>
            <person name="Oheigeartaigh S.S."/>
            <person name="Byrne K.P."/>
            <person name="Wolfe K.H."/>
        </authorList>
    </citation>
    <scope>NUCLEOTIDE SEQUENCE [LARGE SCALE GENOMIC DNA]</scope>
    <source>
        <strain evidence="3">ATCC 10597 / BCRC 20456 / CBS 421 / NBRC 0211 / NRRL Y-12639</strain>
    </source>
</reference>
<dbReference type="Proteomes" id="UP000000689">
    <property type="component" value="Chromosome 6"/>
</dbReference>
<dbReference type="GO" id="GO:0007095">
    <property type="term" value="P:mitotic G2 DNA damage checkpoint signaling"/>
    <property type="evidence" value="ECO:0007669"/>
    <property type="project" value="EnsemblFungi"/>
</dbReference>
<dbReference type="PANTHER" id="PTHR15237:SF0">
    <property type="entry name" value="CELL CYCLE CHECKPOINT CONTROL PROTEIN"/>
    <property type="match status" value="1"/>
</dbReference>
<dbReference type="PANTHER" id="PTHR15237">
    <property type="entry name" value="DNA REPAIR PROTEIN RAD9"/>
    <property type="match status" value="1"/>
</dbReference>
<dbReference type="GO" id="GO:0031573">
    <property type="term" value="P:mitotic intra-S DNA damage checkpoint signaling"/>
    <property type="evidence" value="ECO:0007669"/>
    <property type="project" value="EnsemblFungi"/>
</dbReference>
<feature type="region of interest" description="Disordered" evidence="1">
    <location>
        <begin position="558"/>
        <end position="588"/>
    </location>
</feature>
<dbReference type="GO" id="GO:0071479">
    <property type="term" value="P:cellular response to ionizing radiation"/>
    <property type="evidence" value="ECO:0007669"/>
    <property type="project" value="TreeGrafter"/>
</dbReference>
<dbReference type="eggNOG" id="ENOG502QT39">
    <property type="taxonomic scope" value="Eukaryota"/>
</dbReference>
<dbReference type="PRINTS" id="PR02063">
    <property type="entry name" value="DNADAMAGECP1"/>
</dbReference>
<accession>G0WCH9</accession>